<accession>A0ABR0BB36</accession>
<keyword evidence="3" id="KW-1185">Reference proteome</keyword>
<feature type="region of interest" description="Disordered" evidence="1">
    <location>
        <begin position="60"/>
        <end position="86"/>
    </location>
</feature>
<comment type="caution">
    <text evidence="2">The sequence shown here is derived from an EMBL/GenBank/DDBJ whole genome shotgun (WGS) entry which is preliminary data.</text>
</comment>
<gene>
    <name evidence="2" type="ORF">OUZ56_033789</name>
</gene>
<protein>
    <submittedName>
        <fullName evidence="2">Uncharacterized protein</fullName>
    </submittedName>
</protein>
<dbReference type="Proteomes" id="UP001234178">
    <property type="component" value="Unassembled WGS sequence"/>
</dbReference>
<organism evidence="2 3">
    <name type="scientific">Daphnia magna</name>
    <dbReference type="NCBI Taxonomy" id="35525"/>
    <lineage>
        <taxon>Eukaryota</taxon>
        <taxon>Metazoa</taxon>
        <taxon>Ecdysozoa</taxon>
        <taxon>Arthropoda</taxon>
        <taxon>Crustacea</taxon>
        <taxon>Branchiopoda</taxon>
        <taxon>Diplostraca</taxon>
        <taxon>Cladocera</taxon>
        <taxon>Anomopoda</taxon>
        <taxon>Daphniidae</taxon>
        <taxon>Daphnia</taxon>
    </lineage>
</organism>
<evidence type="ECO:0000256" key="1">
    <source>
        <dbReference type="SAM" id="MobiDB-lite"/>
    </source>
</evidence>
<name>A0ABR0BB36_9CRUS</name>
<proteinExistence type="predicted"/>
<sequence length="86" mass="9515">MRLRILAKLLEPIHEEFGIISKVVATITNSGIFSDLSKNTRFATSANSHEEVICSEIEADVSESEIENDEDDTTTPSGMQLSEDEE</sequence>
<reference evidence="2 3" key="1">
    <citation type="journal article" date="2023" name="Nucleic Acids Res.">
        <title>The hologenome of Daphnia magna reveals possible DNA methylation and microbiome-mediated evolution of the host genome.</title>
        <authorList>
            <person name="Chaturvedi A."/>
            <person name="Li X."/>
            <person name="Dhandapani V."/>
            <person name="Marshall H."/>
            <person name="Kissane S."/>
            <person name="Cuenca-Cambronero M."/>
            <person name="Asole G."/>
            <person name="Calvet F."/>
            <person name="Ruiz-Romero M."/>
            <person name="Marangio P."/>
            <person name="Guigo R."/>
            <person name="Rago D."/>
            <person name="Mirbahai L."/>
            <person name="Eastwood N."/>
            <person name="Colbourne J.K."/>
            <person name="Zhou J."/>
            <person name="Mallon E."/>
            <person name="Orsini L."/>
        </authorList>
    </citation>
    <scope>NUCLEOTIDE SEQUENCE [LARGE SCALE GENOMIC DNA]</scope>
    <source>
        <strain evidence="2">LRV0_1</strain>
    </source>
</reference>
<dbReference type="EMBL" id="JAOYFB010000063">
    <property type="protein sequence ID" value="KAK4045799.1"/>
    <property type="molecule type" value="Genomic_DNA"/>
</dbReference>
<evidence type="ECO:0000313" key="2">
    <source>
        <dbReference type="EMBL" id="KAK4045799.1"/>
    </source>
</evidence>
<feature type="compositionally biased region" description="Acidic residues" evidence="1">
    <location>
        <begin position="60"/>
        <end position="73"/>
    </location>
</feature>
<evidence type="ECO:0000313" key="3">
    <source>
        <dbReference type="Proteomes" id="UP001234178"/>
    </source>
</evidence>